<keyword evidence="5" id="KW-1185">Reference proteome</keyword>
<proteinExistence type="predicted"/>
<keyword evidence="1" id="KW-0472">Membrane</keyword>
<evidence type="ECO:0000256" key="1">
    <source>
        <dbReference type="SAM" id="Phobius"/>
    </source>
</evidence>
<dbReference type="Pfam" id="PF13791">
    <property type="entry name" value="Sigma_reg_C"/>
    <property type="match status" value="1"/>
</dbReference>
<dbReference type="Proteomes" id="UP000050996">
    <property type="component" value="Unassembled WGS sequence"/>
</dbReference>
<evidence type="ECO:0000259" key="3">
    <source>
        <dbReference type="Pfam" id="PF13800"/>
    </source>
</evidence>
<protein>
    <submittedName>
        <fullName evidence="4">Anti-sigma factor</fullName>
    </submittedName>
</protein>
<dbReference type="InterPro" id="IPR025672">
    <property type="entry name" value="Sigma_reg_C_dom"/>
</dbReference>
<comment type="caution">
    <text evidence="4">The sequence shown here is derived from an EMBL/GenBank/DDBJ whole genome shotgun (WGS) entry which is preliminary data.</text>
</comment>
<dbReference type="InterPro" id="IPR029101">
    <property type="entry name" value="Sigma_reg_N"/>
</dbReference>
<feature type="domain" description="Sigma factor regulator N-terminal" evidence="3">
    <location>
        <begin position="36"/>
        <end position="126"/>
    </location>
</feature>
<sequence length="340" mass="39002">MKEDNQKDKEIYQSYINHSIQDFENSQSINVKDQRSMIKKGKYMALITSIMISLAILLLIIPGMTLGSYLYYAVGGKANHLIEIATKTVYVTEPNISLEEMELEENIKFFSMDIQFEVFKRIGKEDYKAGEYLIKYAFDKPRFPEKTILLDRPLPKIASMESNRIFHPDALKPPGLEVEWDLLKKLPDGTVSEVYISLSKLMKAGELEKQLGKNVEVRWVAVDTGLEKKQIDKEGYPVAPIGYPLQLDQTTWSPFNGRDQTNEEVFMDILEFLRNNEENAAKIASAKSLALEERVPYLKKNGIYVYGAVVTGPTSELRKLQKNEAIRTMKVGEVKLWNWK</sequence>
<feature type="transmembrane region" description="Helical" evidence="1">
    <location>
        <begin position="43"/>
        <end position="72"/>
    </location>
</feature>
<reference evidence="4 5" key="1">
    <citation type="submission" date="2015-09" db="EMBL/GenBank/DDBJ databases">
        <title>Genome sequencing project for genomic taxonomy and phylogenomics of Bacillus-like bacteria.</title>
        <authorList>
            <person name="Liu B."/>
            <person name="Wang J."/>
            <person name="Zhu Y."/>
            <person name="Liu G."/>
            <person name="Chen Q."/>
            <person name="Chen Z."/>
            <person name="Lan J."/>
            <person name="Che J."/>
            <person name="Ge C."/>
            <person name="Shi H."/>
            <person name="Pan Z."/>
            <person name="Liu X."/>
        </authorList>
    </citation>
    <scope>NUCLEOTIDE SEQUENCE [LARGE SCALE GENOMIC DNA]</scope>
    <source>
        <strain evidence="4 5">FJAT-18043</strain>
    </source>
</reference>
<feature type="domain" description="Sigma factor regulator C-terminal" evidence="2">
    <location>
        <begin position="183"/>
        <end position="333"/>
    </location>
</feature>
<dbReference type="Pfam" id="PF13800">
    <property type="entry name" value="Sigma_reg_N"/>
    <property type="match status" value="1"/>
</dbReference>
<organism evidence="4 5">
    <name type="scientific">Cytobacillus solani</name>
    <dbReference type="NCBI Taxonomy" id="1637975"/>
    <lineage>
        <taxon>Bacteria</taxon>
        <taxon>Bacillati</taxon>
        <taxon>Bacillota</taxon>
        <taxon>Bacilli</taxon>
        <taxon>Bacillales</taxon>
        <taxon>Bacillaceae</taxon>
        <taxon>Cytobacillus</taxon>
    </lineage>
</organism>
<dbReference type="PATRIC" id="fig|1637975.4.peg.2738"/>
<keyword evidence="1" id="KW-1133">Transmembrane helix</keyword>
<accession>A0A0Q3QNA9</accession>
<evidence type="ECO:0000313" key="4">
    <source>
        <dbReference type="EMBL" id="KQL19625.1"/>
    </source>
</evidence>
<dbReference type="EMBL" id="LJIX01000006">
    <property type="protein sequence ID" value="KQL19625.1"/>
    <property type="molecule type" value="Genomic_DNA"/>
</dbReference>
<dbReference type="RefSeq" id="WP_053476162.1">
    <property type="nucleotide sequence ID" value="NZ_CP085712.1"/>
</dbReference>
<gene>
    <name evidence="4" type="ORF">AN957_14330</name>
</gene>
<keyword evidence="1" id="KW-0812">Transmembrane</keyword>
<name>A0A0Q3QNA9_9BACI</name>
<evidence type="ECO:0000313" key="5">
    <source>
        <dbReference type="Proteomes" id="UP000050996"/>
    </source>
</evidence>
<evidence type="ECO:0000259" key="2">
    <source>
        <dbReference type="Pfam" id="PF13791"/>
    </source>
</evidence>
<dbReference type="AlphaFoldDB" id="A0A0Q3QNA9"/>
<dbReference type="STRING" id="1637975.AN957_14330"/>